<dbReference type="InterPro" id="IPR038029">
    <property type="entry name" value="GbiG_N_sf"/>
</dbReference>
<evidence type="ECO:0000256" key="2">
    <source>
        <dbReference type="ARBA" id="ARBA00022573"/>
    </source>
</evidence>
<dbReference type="Gene3D" id="3.30.950.10">
    <property type="entry name" value="Methyltransferase, Cobalt-precorrin-4 Transmethylase, Domain 2"/>
    <property type="match status" value="1"/>
</dbReference>
<dbReference type="InterPro" id="IPR021744">
    <property type="entry name" value="CbiG_N"/>
</dbReference>
<dbReference type="PANTHER" id="PTHR47036">
    <property type="entry name" value="COBALT-FACTOR III C(17)-METHYLTRANSFERASE-RELATED"/>
    <property type="match status" value="1"/>
</dbReference>
<evidence type="ECO:0000256" key="1">
    <source>
        <dbReference type="ARBA" id="ARBA00004953"/>
    </source>
</evidence>
<dbReference type="Gene3D" id="3.40.1010.10">
    <property type="entry name" value="Cobalt-precorrin-4 Transmethylase, Domain 1"/>
    <property type="match status" value="1"/>
</dbReference>
<evidence type="ECO:0000313" key="9">
    <source>
        <dbReference type="Proteomes" id="UP001430614"/>
    </source>
</evidence>
<evidence type="ECO:0000313" key="8">
    <source>
        <dbReference type="EMBL" id="MCC8400383.1"/>
    </source>
</evidence>
<dbReference type="InterPro" id="IPR006363">
    <property type="entry name" value="Cbl_synth_CobJ/CibH_dom"/>
</dbReference>
<dbReference type="InterPro" id="IPR035996">
    <property type="entry name" value="4pyrrol_Methylase_sf"/>
</dbReference>
<accession>A0ABS8K6L1</accession>
<dbReference type="SUPFAM" id="SSF159672">
    <property type="entry name" value="CbiG N-terminal domain-like"/>
    <property type="match status" value="1"/>
</dbReference>
<evidence type="ECO:0000259" key="7">
    <source>
        <dbReference type="Pfam" id="PF11760"/>
    </source>
</evidence>
<feature type="domain" description="Cobalamin synthesis G N-terminal" evidence="7">
    <location>
        <begin position="60"/>
        <end position="138"/>
    </location>
</feature>
<dbReference type="InterPro" id="IPR051810">
    <property type="entry name" value="Precorrin_MeTrfase"/>
</dbReference>
<evidence type="ECO:0000259" key="6">
    <source>
        <dbReference type="Pfam" id="PF00590"/>
    </source>
</evidence>
<dbReference type="EC" id="2.1.1.131" evidence="8"/>
<sequence length="590" mass="61504">MNAPAIVILGAGALATARRIQALYAERGAHAEPQVAANCQVHALQGRVEADVSYTELGAHLRELYARGTPIVALCAAGIVIRCLAPLLSNKGAEPPVLAVAEDGSAVVPLLGGLAGVNVMARDIAAALSVQPAITTSGELRFGTCVLNPPDGYALADLGQGKRFVSDLLAGESTRIEGDAPWLDDAQLPRSASARLAIRVTPRAWDGRHDELVIHPRCVVAAVVSEHGGAHAGTGTADATVARVRAALNAHGLAPLSLAAMLAPSASMADPALAQAAMLLGVPLRFADASAEPGEPGAKALLRAVLRIPHETLAGDAHASVALALSALTIDPATIGRARGRLTVIGLGPGHADLMVPAARTALNEATDILGYDTYVKMAGPLRPGQRVHGTDNREEMQRARHAFELASEGRSVVMVSSGDPGVFAMAAAVLEALEASQNEAWAAVELSIVPGVSAALATAAQAGAPLGHDFCMLSLSDNLKPWTIIETRLRHAAQADLVMAFYNPVSRARPWQLDKALDIVREYRAPSTLVVLGRDIGRPGGTLRTLTLAELRSADVDMRTMVIVGSSLTRRFACGDSGAQWVYTPRWYG</sequence>
<gene>
    <name evidence="8" type="primary">cobJ</name>
    <name evidence="8" type="ORF">LJ655_00500</name>
</gene>
<evidence type="ECO:0000256" key="5">
    <source>
        <dbReference type="ARBA" id="ARBA00022691"/>
    </source>
</evidence>
<dbReference type="InterPro" id="IPR000878">
    <property type="entry name" value="4pyrrol_Mease"/>
</dbReference>
<dbReference type="Pfam" id="PF00590">
    <property type="entry name" value="TP_methylase"/>
    <property type="match status" value="1"/>
</dbReference>
<keyword evidence="2" id="KW-0169">Cobalamin biosynthesis</keyword>
<keyword evidence="9" id="KW-1185">Reference proteome</keyword>
<keyword evidence="4 8" id="KW-0808">Transferase</keyword>
<dbReference type="GO" id="GO:0032259">
    <property type="term" value="P:methylation"/>
    <property type="evidence" value="ECO:0007669"/>
    <property type="project" value="UniProtKB-KW"/>
</dbReference>
<dbReference type="InterPro" id="IPR014776">
    <property type="entry name" value="4pyrrole_Mease_sub2"/>
</dbReference>
<dbReference type="RefSeq" id="WP_230559304.1">
    <property type="nucleotide sequence ID" value="NZ_JAJITC010000001.1"/>
</dbReference>
<dbReference type="Proteomes" id="UP001430614">
    <property type="component" value="Unassembled WGS sequence"/>
</dbReference>
<proteinExistence type="predicted"/>
<dbReference type="NCBIfam" id="TIGR01466">
    <property type="entry name" value="cobJ_cbiH"/>
    <property type="match status" value="1"/>
</dbReference>
<evidence type="ECO:0000256" key="4">
    <source>
        <dbReference type="ARBA" id="ARBA00022679"/>
    </source>
</evidence>
<keyword evidence="5" id="KW-0949">S-adenosyl-L-methionine</keyword>
<comment type="caution">
    <text evidence="8">The sequence shown here is derived from an EMBL/GenBank/DDBJ whole genome shotgun (WGS) entry which is preliminary data.</text>
</comment>
<dbReference type="SUPFAM" id="SSF53790">
    <property type="entry name" value="Tetrapyrrole methylase"/>
    <property type="match status" value="1"/>
</dbReference>
<organism evidence="8 9">
    <name type="scientific">Paraburkholderia translucens</name>
    <dbReference type="NCBI Taxonomy" id="2886945"/>
    <lineage>
        <taxon>Bacteria</taxon>
        <taxon>Pseudomonadati</taxon>
        <taxon>Pseudomonadota</taxon>
        <taxon>Betaproteobacteria</taxon>
        <taxon>Burkholderiales</taxon>
        <taxon>Burkholderiaceae</taxon>
        <taxon>Paraburkholderia</taxon>
    </lineage>
</organism>
<dbReference type="EMBL" id="JAJITC010000001">
    <property type="protein sequence ID" value="MCC8400383.1"/>
    <property type="molecule type" value="Genomic_DNA"/>
</dbReference>
<protein>
    <submittedName>
        <fullName evidence="8">Precorrin-3B C(17)-methyltransferase</fullName>
        <ecNumber evidence="8">2.1.1.131</ecNumber>
    </submittedName>
</protein>
<reference evidence="8 9" key="1">
    <citation type="submission" date="2021-11" db="EMBL/GenBank/DDBJ databases">
        <authorList>
            <person name="Oh E.-T."/>
            <person name="Kim S.-B."/>
        </authorList>
    </citation>
    <scope>NUCLEOTIDE SEQUENCE [LARGE SCALE GENOMIC DNA]</scope>
    <source>
        <strain evidence="8 9">MMS20-SJTN17</strain>
    </source>
</reference>
<dbReference type="GO" id="GO:0030789">
    <property type="term" value="F:precorrin-3B C17-methyltransferase activity"/>
    <property type="evidence" value="ECO:0007669"/>
    <property type="project" value="UniProtKB-EC"/>
</dbReference>
<dbReference type="CDD" id="cd11646">
    <property type="entry name" value="Precorrin_3B_C17_MT"/>
    <property type="match status" value="1"/>
</dbReference>
<name>A0ABS8K6L1_9BURK</name>
<comment type="pathway">
    <text evidence="1">Cofactor biosynthesis; adenosylcobalamin biosynthesis.</text>
</comment>
<keyword evidence="3 8" id="KW-0489">Methyltransferase</keyword>
<evidence type="ECO:0000256" key="3">
    <source>
        <dbReference type="ARBA" id="ARBA00022603"/>
    </source>
</evidence>
<dbReference type="Gene3D" id="3.40.50.11220">
    <property type="match status" value="1"/>
</dbReference>
<feature type="domain" description="Tetrapyrrole methylase" evidence="6">
    <location>
        <begin position="341"/>
        <end position="552"/>
    </location>
</feature>
<dbReference type="PANTHER" id="PTHR47036:SF1">
    <property type="entry name" value="COBALT-FACTOR III C(17)-METHYLTRANSFERASE-RELATED"/>
    <property type="match status" value="1"/>
</dbReference>
<dbReference type="Pfam" id="PF11760">
    <property type="entry name" value="CbiG_N"/>
    <property type="match status" value="1"/>
</dbReference>
<dbReference type="InterPro" id="IPR014777">
    <property type="entry name" value="4pyrrole_Mease_sub1"/>
</dbReference>